<dbReference type="EMBL" id="SRKY01000004">
    <property type="protein sequence ID" value="THH35248.1"/>
    <property type="molecule type" value="Genomic_DNA"/>
</dbReference>
<dbReference type="Gene3D" id="3.40.50.2300">
    <property type="match status" value="2"/>
</dbReference>
<dbReference type="InterPro" id="IPR028082">
    <property type="entry name" value="Peripla_BP_I"/>
</dbReference>
<evidence type="ECO:0000313" key="7">
    <source>
        <dbReference type="Proteomes" id="UP000306602"/>
    </source>
</evidence>
<dbReference type="PANTHER" id="PTHR30483:SF6">
    <property type="entry name" value="PERIPLASMIC BINDING PROTEIN OF ABC TRANSPORTER FOR NATURAL AMINO ACIDS"/>
    <property type="match status" value="1"/>
</dbReference>
<feature type="chain" id="PRO_5020868205" evidence="4">
    <location>
        <begin position="33"/>
        <end position="399"/>
    </location>
</feature>
<sequence>MRPMFAVLSSARKMMARAFSRPLACLAFVALAACEPIDLGGLGGGGQQIDPGKAVPVALLLPRGGGNSGDDLISQNLENAARLAAAELNGAQIELRVYATGGNAQTAAAQAQKAVDEGAKIILGPLRAESANAAGVAVADDGVNVLAFSNNTSIAGGNVFVLGSTFENTAGRLMGYAASKGHGNIVLVHSNDVGGTAARNAVQKAAASSGARIVGTVDYALSQQGVAQSVPRIKAAVSNGSADAVFLDATTSGALPLFATMLPEAGINPATTQYLGLSRWDIPAQSLSLPGLQGGLFVLPDPSRTAAFNGRYQAAYGSAPHPIAGIAFDAVAAVGALVARGNRDALSRSSLTQSSGFQGATGAFRLLPDGSNQRAVAVATVQNGQAVIVDAAPRSFSGF</sequence>
<protein>
    <submittedName>
        <fullName evidence="6">Penicillin-binding protein activator</fullName>
    </submittedName>
</protein>
<accession>A0A4S4NB48</accession>
<evidence type="ECO:0000313" key="6">
    <source>
        <dbReference type="EMBL" id="THH35248.1"/>
    </source>
</evidence>
<evidence type="ECO:0000256" key="2">
    <source>
        <dbReference type="ARBA" id="ARBA00022729"/>
    </source>
</evidence>
<keyword evidence="3" id="KW-0813">Transport</keyword>
<dbReference type="AlphaFoldDB" id="A0A4S4NB48"/>
<evidence type="ECO:0000256" key="3">
    <source>
        <dbReference type="ARBA" id="ARBA00022970"/>
    </source>
</evidence>
<gene>
    <name evidence="6" type="ORF">E4Z66_15605</name>
</gene>
<comment type="similarity">
    <text evidence="1">Belongs to the leucine-binding protein family.</text>
</comment>
<keyword evidence="3" id="KW-0029">Amino-acid transport</keyword>
<dbReference type="Proteomes" id="UP000306602">
    <property type="component" value="Unassembled WGS sequence"/>
</dbReference>
<organism evidence="6 7">
    <name type="scientific">Aliishimia ponticola</name>
    <dbReference type="NCBI Taxonomy" id="2499833"/>
    <lineage>
        <taxon>Bacteria</taxon>
        <taxon>Pseudomonadati</taxon>
        <taxon>Pseudomonadota</taxon>
        <taxon>Alphaproteobacteria</taxon>
        <taxon>Rhodobacterales</taxon>
        <taxon>Paracoccaceae</taxon>
        <taxon>Aliishimia</taxon>
    </lineage>
</organism>
<dbReference type="OrthoDB" id="7210494at2"/>
<keyword evidence="7" id="KW-1185">Reference proteome</keyword>
<evidence type="ECO:0000256" key="1">
    <source>
        <dbReference type="ARBA" id="ARBA00010062"/>
    </source>
</evidence>
<dbReference type="GO" id="GO:0006865">
    <property type="term" value="P:amino acid transport"/>
    <property type="evidence" value="ECO:0007669"/>
    <property type="project" value="UniProtKB-KW"/>
</dbReference>
<dbReference type="PROSITE" id="PS51257">
    <property type="entry name" value="PROKAR_LIPOPROTEIN"/>
    <property type="match status" value="1"/>
</dbReference>
<feature type="signal peptide" evidence="4">
    <location>
        <begin position="1"/>
        <end position="32"/>
    </location>
</feature>
<proteinExistence type="inferred from homology"/>
<name>A0A4S4NB48_9RHOB</name>
<dbReference type="PANTHER" id="PTHR30483">
    <property type="entry name" value="LEUCINE-SPECIFIC-BINDING PROTEIN"/>
    <property type="match status" value="1"/>
</dbReference>
<dbReference type="SUPFAM" id="SSF53822">
    <property type="entry name" value="Periplasmic binding protein-like I"/>
    <property type="match status" value="1"/>
</dbReference>
<feature type="domain" description="Leucine-binding protein" evidence="5">
    <location>
        <begin position="55"/>
        <end position="384"/>
    </location>
</feature>
<dbReference type="InterPro" id="IPR051010">
    <property type="entry name" value="BCAA_transport"/>
</dbReference>
<dbReference type="CDD" id="cd06339">
    <property type="entry name" value="PBP1_YraM_LppC_lipoprotein-like"/>
    <property type="match status" value="1"/>
</dbReference>
<comment type="caution">
    <text evidence="6">The sequence shown here is derived from an EMBL/GenBank/DDBJ whole genome shotgun (WGS) entry which is preliminary data.</text>
</comment>
<reference evidence="6 7" key="1">
    <citation type="submission" date="2019-04" db="EMBL/GenBank/DDBJ databases">
        <title>Shimia ponticola sp. nov., isolated from seawater.</title>
        <authorList>
            <person name="Kim Y.-O."/>
            <person name="Yoon J.-H."/>
        </authorList>
    </citation>
    <scope>NUCLEOTIDE SEQUENCE [LARGE SCALE GENOMIC DNA]</scope>
    <source>
        <strain evidence="6 7">MYP11</strain>
    </source>
</reference>
<evidence type="ECO:0000259" key="5">
    <source>
        <dbReference type="Pfam" id="PF13458"/>
    </source>
</evidence>
<keyword evidence="2 4" id="KW-0732">Signal</keyword>
<dbReference type="InterPro" id="IPR028081">
    <property type="entry name" value="Leu-bd"/>
</dbReference>
<evidence type="ECO:0000256" key="4">
    <source>
        <dbReference type="SAM" id="SignalP"/>
    </source>
</evidence>
<dbReference type="Pfam" id="PF13458">
    <property type="entry name" value="Peripla_BP_6"/>
    <property type="match status" value="1"/>
</dbReference>